<dbReference type="SUPFAM" id="SSF51735">
    <property type="entry name" value="NAD(P)-binding Rossmann-fold domains"/>
    <property type="match status" value="1"/>
</dbReference>
<dbReference type="PROSITE" id="PS50297">
    <property type="entry name" value="ANK_REP_REGION"/>
    <property type="match status" value="1"/>
</dbReference>
<dbReference type="SMART" id="SM00248">
    <property type="entry name" value="ANK"/>
    <property type="match status" value="4"/>
</dbReference>
<dbReference type="EMBL" id="KL648207">
    <property type="protein sequence ID" value="KEY71713.1"/>
    <property type="molecule type" value="Genomic_DNA"/>
</dbReference>
<evidence type="ECO:0000259" key="5">
    <source>
        <dbReference type="Pfam" id="PF01048"/>
    </source>
</evidence>
<proteinExistence type="predicted"/>
<dbReference type="InterPro" id="IPR036291">
    <property type="entry name" value="NAD(P)-bd_dom_sf"/>
</dbReference>
<dbReference type="InterPro" id="IPR020904">
    <property type="entry name" value="Sc_DH/Rdtase_CS"/>
</dbReference>
<feature type="compositionally biased region" description="Basic and acidic residues" evidence="4">
    <location>
        <begin position="195"/>
        <end position="210"/>
    </location>
</feature>
<dbReference type="SUPFAM" id="SSF52540">
    <property type="entry name" value="P-loop containing nucleoside triphosphate hydrolases"/>
    <property type="match status" value="1"/>
</dbReference>
<keyword evidence="8" id="KW-1185">Reference proteome</keyword>
<feature type="region of interest" description="Disordered" evidence="4">
    <location>
        <begin position="194"/>
        <end position="213"/>
    </location>
</feature>
<dbReference type="InterPro" id="IPR053137">
    <property type="entry name" value="NLR-like"/>
</dbReference>
<dbReference type="GO" id="GO:0003824">
    <property type="term" value="F:catalytic activity"/>
    <property type="evidence" value="ECO:0007669"/>
    <property type="project" value="InterPro"/>
</dbReference>
<dbReference type="PROSITE" id="PS50088">
    <property type="entry name" value="ANK_REPEAT"/>
    <property type="match status" value="1"/>
</dbReference>
<dbReference type="Proteomes" id="UP000028045">
    <property type="component" value="Unassembled WGS sequence"/>
</dbReference>
<evidence type="ECO:0000259" key="6">
    <source>
        <dbReference type="Pfam" id="PF24883"/>
    </source>
</evidence>
<dbReference type="InterPro" id="IPR000845">
    <property type="entry name" value="Nucleoside_phosphorylase_d"/>
</dbReference>
<evidence type="ECO:0000256" key="1">
    <source>
        <dbReference type="ARBA" id="ARBA00022737"/>
    </source>
</evidence>
<evidence type="ECO:0000313" key="7">
    <source>
        <dbReference type="EMBL" id="KEY71713.1"/>
    </source>
</evidence>
<dbReference type="InterPro" id="IPR027417">
    <property type="entry name" value="P-loop_NTPase"/>
</dbReference>
<dbReference type="PANTHER" id="PTHR46082">
    <property type="entry name" value="ATP/GTP-BINDING PROTEIN-RELATED"/>
    <property type="match status" value="1"/>
</dbReference>
<evidence type="ECO:0000256" key="3">
    <source>
        <dbReference type="PROSITE-ProRule" id="PRU00023"/>
    </source>
</evidence>
<dbReference type="PRINTS" id="PR00081">
    <property type="entry name" value="GDHRDH"/>
</dbReference>
<dbReference type="InterPro" id="IPR002110">
    <property type="entry name" value="Ankyrin_rpt"/>
</dbReference>
<dbReference type="CDD" id="cd05370">
    <property type="entry name" value="SDR_c2"/>
    <property type="match status" value="1"/>
</dbReference>
<evidence type="ECO:0000256" key="4">
    <source>
        <dbReference type="SAM" id="MobiDB-lite"/>
    </source>
</evidence>
<feature type="repeat" description="ANK" evidence="3">
    <location>
        <begin position="1204"/>
        <end position="1236"/>
    </location>
</feature>
<dbReference type="Pfam" id="PF12796">
    <property type="entry name" value="Ank_2"/>
    <property type="match status" value="1"/>
</dbReference>
<keyword evidence="3" id="KW-0040">ANK repeat</keyword>
<dbReference type="InterPro" id="IPR036770">
    <property type="entry name" value="Ankyrin_rpt-contain_sf"/>
</dbReference>
<evidence type="ECO:0000313" key="8">
    <source>
        <dbReference type="Proteomes" id="UP000028045"/>
    </source>
</evidence>
<dbReference type="SUPFAM" id="SSF53167">
    <property type="entry name" value="Purine and uridine phosphorylases"/>
    <property type="match status" value="1"/>
</dbReference>
<dbReference type="Gene3D" id="3.40.50.300">
    <property type="entry name" value="P-loop containing nucleotide triphosphate hydrolases"/>
    <property type="match status" value="1"/>
</dbReference>
<sequence length="1306" mass="146222">MSAESHLFFKCAVITGGGGGIGKAIAEYFIAQGKKVLLAGRTESKLKATADEIGAAGYYVLDTGKVANIPGFVERVVADHPELDCIVNNAGVQRPLEIVKDDDFLSKADQEIDINIRGPMHLTLALLPHFKAKPAALIINVSSVLGFIPFSIINPVYNGTKAFLHFWSMNLRTQLEQARTKIKVVEIAPPTVATDLHRERENPDDNKKENNPSALTVDEFMKDVAKKLQRGDDTISAGMGEGIVDKWFEAFGPKYQESAAARPMYIPRHRSQSQQRADISRAYDDYTVAWVCALAIEMAAAQTVLDESHTSLPTRRDDSNTYALGRVGQHNVAIACLPTGGYGMNNAAIVASNMRRTFPSIRLALMVGKGGGVPGKTDVRLGDVVVGTKMIQYDLGKTSSSGLTVTSTPRIPPHEIMTAVATLQAQHELGLSDIDFILAEIRARWPDYADCTQLRDRLFESTYPHPDSSSTCDACDASKEVVHQPRRTAGPKIHYGLIACANQVMKDGETRDRLAKQFDVLCFEMEAAGVVDSLPTLSIRGICDYADSHKNKDWQRYAAGVAAAYAKEWLGVVTPMETREQRAAAIVDPRERLLRSLRFEQMDSRMQAVQRAQTRTCEWLFELETYKSWLDDTRIESHHGFLWLKGKPGTGKSTLMKHALSRVRESGKADALLSFFFHVRGHELEKSILGLHQSLLLQLVEALSDLRTVLDVKARQCEKDGYVLWTVDTLRDLFTAAVERLGRRRVVCFIDALDECETRQVRDMITYFEELQEMARVSAIPLFICFSSRHYPTIVVEHGLSLTLDDQDGHSRDLEAYVDRRLRIGKGPDAQDVRSKVLAKANGIFLWLVLVIDILNETYSDGALFWVHRRLEELPEGLGELFMAILSRDTRNSDQLLVALQCVLYAARPLSVDEYYAAIAVNLTPEVYDYKKWHFFEHNYMDVERFVTSSSRGLAEVIDSRERPYTVQFIHESVRDFCVGDMGLKRMWPNVSDMYSMGHERLKMYCQATVRYMSRTSSSHGECYLEQKTDGSNEDLCFKGGPNTWITRCYAEDCLLHHADQAARTIPQGDLLDELETTNNLEPAIDKSGSGNIFIMGSMARNGYARLQTQLIERKARWAGFDKQVAEAMFEGIRWSRLEVFRLLLARLSAMPNEHNVNRLDIYRSHKDGTTLLLHVVFLGQTLMVKELLEAGADPSSVFEVKVRGWTPLIYAASYDKKKMVEYLLDHGAEVNGFNLARETALYWTAMRGNEETAAVLLNAGADWTIESAEGRTVLSLAKSGGHNGIVQMIEDRIAKAGKRADGSSR</sequence>
<dbReference type="SUPFAM" id="SSF48403">
    <property type="entry name" value="Ankyrin repeat"/>
    <property type="match status" value="1"/>
</dbReference>
<reference evidence="7 8" key="1">
    <citation type="journal article" date="2014" name="BMC Genomics">
        <title>Comparative genome sequencing reveals chemotype-specific gene clusters in the toxigenic black mold Stachybotrys.</title>
        <authorList>
            <person name="Semeiks J."/>
            <person name="Borek D."/>
            <person name="Otwinowski Z."/>
            <person name="Grishin N.V."/>
        </authorList>
    </citation>
    <scope>NUCLEOTIDE SEQUENCE [LARGE SCALE GENOMIC DNA]</scope>
    <source>
        <strain evidence="8">CBS 109288 / IBT 7711</strain>
    </source>
</reference>
<dbReference type="Pfam" id="PF24883">
    <property type="entry name" value="NPHP3_N"/>
    <property type="match status" value="1"/>
</dbReference>
<dbReference type="Pfam" id="PF00106">
    <property type="entry name" value="adh_short"/>
    <property type="match status" value="1"/>
</dbReference>
<organism evidence="7 8">
    <name type="scientific">Stachybotrys chartarum (strain CBS 109288 / IBT 7711)</name>
    <name type="common">Toxic black mold</name>
    <name type="synonym">Stilbospora chartarum</name>
    <dbReference type="NCBI Taxonomy" id="1280523"/>
    <lineage>
        <taxon>Eukaryota</taxon>
        <taxon>Fungi</taxon>
        <taxon>Dikarya</taxon>
        <taxon>Ascomycota</taxon>
        <taxon>Pezizomycotina</taxon>
        <taxon>Sordariomycetes</taxon>
        <taxon>Hypocreomycetidae</taxon>
        <taxon>Hypocreales</taxon>
        <taxon>Stachybotryaceae</taxon>
        <taxon>Stachybotrys</taxon>
    </lineage>
</organism>
<dbReference type="InterPro" id="IPR002347">
    <property type="entry name" value="SDR_fam"/>
</dbReference>
<feature type="domain" description="Nucleoside phosphorylase" evidence="5">
    <location>
        <begin position="308"/>
        <end position="554"/>
    </location>
</feature>
<name>A0A084B2D4_STACB</name>
<dbReference type="PANTHER" id="PTHR46082:SF11">
    <property type="entry name" value="AAA+ ATPASE DOMAIN-CONTAINING PROTEIN-RELATED"/>
    <property type="match status" value="1"/>
</dbReference>
<keyword evidence="2" id="KW-0521">NADP</keyword>
<dbReference type="Gene3D" id="1.25.40.20">
    <property type="entry name" value="Ankyrin repeat-containing domain"/>
    <property type="match status" value="1"/>
</dbReference>
<dbReference type="HOGENOM" id="CLU_000288_34_0_1"/>
<dbReference type="PROSITE" id="PS00061">
    <property type="entry name" value="ADH_SHORT"/>
    <property type="match status" value="1"/>
</dbReference>
<dbReference type="InterPro" id="IPR035994">
    <property type="entry name" value="Nucleoside_phosphorylase_sf"/>
</dbReference>
<dbReference type="Gene3D" id="3.40.50.1580">
    <property type="entry name" value="Nucleoside phosphorylase domain"/>
    <property type="match status" value="1"/>
</dbReference>
<keyword evidence="1" id="KW-0677">Repeat</keyword>
<gene>
    <name evidence="7" type="ORF">S7711_02941</name>
</gene>
<dbReference type="Gene3D" id="3.40.50.720">
    <property type="entry name" value="NAD(P)-binding Rossmann-like Domain"/>
    <property type="match status" value="1"/>
</dbReference>
<dbReference type="Pfam" id="PF01048">
    <property type="entry name" value="PNP_UDP_1"/>
    <property type="match status" value="1"/>
</dbReference>
<protein>
    <submittedName>
        <fullName evidence="7">Uncharacterized protein</fullName>
    </submittedName>
</protein>
<feature type="domain" description="Nephrocystin 3-like N-terminal" evidence="6">
    <location>
        <begin position="616"/>
        <end position="789"/>
    </location>
</feature>
<accession>A0A084B2D4</accession>
<dbReference type="GO" id="GO:0009116">
    <property type="term" value="P:nucleoside metabolic process"/>
    <property type="evidence" value="ECO:0007669"/>
    <property type="project" value="InterPro"/>
</dbReference>
<dbReference type="InterPro" id="IPR056884">
    <property type="entry name" value="NPHP3-like_N"/>
</dbReference>
<evidence type="ECO:0000256" key="2">
    <source>
        <dbReference type="ARBA" id="ARBA00022857"/>
    </source>
</evidence>